<keyword evidence="6" id="KW-0648">Protein biosynthesis</keyword>
<dbReference type="InterPro" id="IPR001751">
    <property type="entry name" value="S100/CaBP7/8-like_CS"/>
</dbReference>
<evidence type="ECO:0000259" key="5">
    <source>
        <dbReference type="PROSITE" id="PS50222"/>
    </source>
</evidence>
<organism evidence="6 7">
    <name type="scientific">Platysternon megacephalum</name>
    <name type="common">big-headed turtle</name>
    <dbReference type="NCBI Taxonomy" id="55544"/>
    <lineage>
        <taxon>Eukaryota</taxon>
        <taxon>Metazoa</taxon>
        <taxon>Chordata</taxon>
        <taxon>Craniata</taxon>
        <taxon>Vertebrata</taxon>
        <taxon>Euteleostomi</taxon>
        <taxon>Archelosauria</taxon>
        <taxon>Testudinata</taxon>
        <taxon>Testudines</taxon>
        <taxon>Cryptodira</taxon>
        <taxon>Durocryptodira</taxon>
        <taxon>Testudinoidea</taxon>
        <taxon>Platysternidae</taxon>
        <taxon>Platysternon</taxon>
    </lineage>
</organism>
<sequence>MLKGVWVCRRETSGFRHSSCCYRSPAPLSGFSRKMLTPLEGAVGAIVEVFHKYSCNEPHHDKLSKAELKCLIQKELGNMLKSTQQVIKGDFSELEKAIETIINIFHQYSVRVGHFDTLTKGELKQLIDKQLVNFLKKQKDQASIDSLFKELDKNRDQQLSFGEFMVLITRVTIATHEHIHQGEGGQQHQH</sequence>
<dbReference type="InterPro" id="IPR018247">
    <property type="entry name" value="EF_Hand_1_Ca_BS"/>
</dbReference>
<dbReference type="PROSITE" id="PS00018">
    <property type="entry name" value="EF_HAND_1"/>
    <property type="match status" value="1"/>
</dbReference>
<dbReference type="PROSITE" id="PS00303">
    <property type="entry name" value="S100_CABP"/>
    <property type="match status" value="1"/>
</dbReference>
<proteinExistence type="inferred from homology"/>
<reference evidence="6 7" key="2">
    <citation type="submission" date="2019-04" db="EMBL/GenBank/DDBJ databases">
        <title>The genome sequence of big-headed turtle.</title>
        <authorList>
            <person name="Gong S."/>
        </authorList>
    </citation>
    <scope>NUCLEOTIDE SEQUENCE [LARGE SCALE GENOMIC DNA]</scope>
    <source>
        <strain evidence="6">DO16091913</strain>
        <tissue evidence="6">Muscle</tissue>
    </source>
</reference>
<dbReference type="InterPro" id="IPR013787">
    <property type="entry name" value="S100_Ca-bd_sub"/>
</dbReference>
<dbReference type="Pfam" id="PF01023">
    <property type="entry name" value="S_100"/>
    <property type="match status" value="2"/>
</dbReference>
<dbReference type="CDD" id="cd05030">
    <property type="entry name" value="calgranulins"/>
    <property type="match status" value="1"/>
</dbReference>
<evidence type="ECO:0000256" key="2">
    <source>
        <dbReference type="ARBA" id="ARBA00022723"/>
    </source>
</evidence>
<evidence type="ECO:0000313" key="6">
    <source>
        <dbReference type="EMBL" id="TFJ97784.1"/>
    </source>
</evidence>
<gene>
    <name evidence="6" type="ORF">DR999_PMT20363</name>
</gene>
<dbReference type="SUPFAM" id="SSF47473">
    <property type="entry name" value="EF-hand"/>
    <property type="match status" value="2"/>
</dbReference>
<keyword evidence="7" id="KW-1185">Reference proteome</keyword>
<dbReference type="Gene3D" id="1.10.238.10">
    <property type="entry name" value="EF-hand"/>
    <property type="match status" value="2"/>
</dbReference>
<dbReference type="SMART" id="SM00054">
    <property type="entry name" value="EFh"/>
    <property type="match status" value="1"/>
</dbReference>
<dbReference type="GO" id="GO:0043542">
    <property type="term" value="P:endothelial cell migration"/>
    <property type="evidence" value="ECO:0007669"/>
    <property type="project" value="TreeGrafter"/>
</dbReference>
<dbReference type="InterPro" id="IPR002048">
    <property type="entry name" value="EF_hand_dom"/>
</dbReference>
<dbReference type="GO" id="GO:0070062">
    <property type="term" value="C:extracellular exosome"/>
    <property type="evidence" value="ECO:0007669"/>
    <property type="project" value="TreeGrafter"/>
</dbReference>
<feature type="domain" description="EF-hand" evidence="5">
    <location>
        <begin position="139"/>
        <end position="174"/>
    </location>
</feature>
<dbReference type="OrthoDB" id="26525at2759"/>
<reference evidence="6 7" key="1">
    <citation type="submission" date="2019-04" db="EMBL/GenBank/DDBJ databases">
        <title>Draft genome of the big-headed turtle Platysternon megacephalum.</title>
        <authorList>
            <person name="Gong S."/>
        </authorList>
    </citation>
    <scope>NUCLEOTIDE SEQUENCE [LARGE SCALE GENOMIC DNA]</scope>
    <source>
        <strain evidence="6">DO16091913</strain>
        <tissue evidence="6">Muscle</tissue>
    </source>
</reference>
<dbReference type="PANTHER" id="PTHR11639">
    <property type="entry name" value="S100 CALCIUM-BINDING PROTEIN"/>
    <property type="match status" value="1"/>
</dbReference>
<dbReference type="STRING" id="55544.A0A4D9DKH8"/>
<dbReference type="PROSITE" id="PS50222">
    <property type="entry name" value="EF_HAND_2"/>
    <property type="match status" value="1"/>
</dbReference>
<dbReference type="GO" id="GO:0005509">
    <property type="term" value="F:calcium ion binding"/>
    <property type="evidence" value="ECO:0007669"/>
    <property type="project" value="InterPro"/>
</dbReference>
<dbReference type="GO" id="GO:0048306">
    <property type="term" value="F:calcium-dependent protein binding"/>
    <property type="evidence" value="ECO:0007669"/>
    <property type="project" value="TreeGrafter"/>
</dbReference>
<protein>
    <submittedName>
        <fullName evidence="6">Eukaryotic translation initiation factor 4 gamma 2</fullName>
    </submittedName>
</protein>
<keyword evidence="3" id="KW-0677">Repeat</keyword>
<dbReference type="GO" id="GO:0005737">
    <property type="term" value="C:cytoplasm"/>
    <property type="evidence" value="ECO:0007669"/>
    <property type="project" value="TreeGrafter"/>
</dbReference>
<evidence type="ECO:0000313" key="7">
    <source>
        <dbReference type="Proteomes" id="UP000297703"/>
    </source>
</evidence>
<evidence type="ECO:0000256" key="3">
    <source>
        <dbReference type="ARBA" id="ARBA00022737"/>
    </source>
</evidence>
<name>A0A4D9DKH8_9SAUR</name>
<dbReference type="AlphaFoldDB" id="A0A4D9DKH8"/>
<dbReference type="SMART" id="SM01394">
    <property type="entry name" value="S_100"/>
    <property type="match status" value="2"/>
</dbReference>
<comment type="caution">
    <text evidence="6">The sequence shown here is derived from an EMBL/GenBank/DDBJ whole genome shotgun (WGS) entry which is preliminary data.</text>
</comment>
<dbReference type="GO" id="GO:0003743">
    <property type="term" value="F:translation initiation factor activity"/>
    <property type="evidence" value="ECO:0007669"/>
    <property type="project" value="UniProtKB-KW"/>
</dbReference>
<dbReference type="InterPro" id="IPR011992">
    <property type="entry name" value="EF-hand-dom_pair"/>
</dbReference>
<dbReference type="FunFam" id="1.10.238.10:FF:000044">
    <property type="entry name" value="Protein S100"/>
    <property type="match status" value="1"/>
</dbReference>
<keyword evidence="4" id="KW-0106">Calcium</keyword>
<accession>A0A4D9DKH8</accession>
<dbReference type="EMBL" id="QXTE01000461">
    <property type="protein sequence ID" value="TFJ97784.1"/>
    <property type="molecule type" value="Genomic_DNA"/>
</dbReference>
<evidence type="ECO:0000256" key="1">
    <source>
        <dbReference type="ARBA" id="ARBA00007323"/>
    </source>
</evidence>
<keyword evidence="2" id="KW-0479">Metal-binding</keyword>
<dbReference type="PANTHER" id="PTHR11639:SF77">
    <property type="entry name" value="PROTEIN S100-A12"/>
    <property type="match status" value="1"/>
</dbReference>
<comment type="similarity">
    <text evidence="1">Belongs to the S-100 family.</text>
</comment>
<evidence type="ECO:0000256" key="4">
    <source>
        <dbReference type="ARBA" id="ARBA00022837"/>
    </source>
</evidence>
<keyword evidence="6" id="KW-0396">Initiation factor</keyword>
<dbReference type="Proteomes" id="UP000297703">
    <property type="component" value="Unassembled WGS sequence"/>
</dbReference>